<dbReference type="EMBL" id="JBHRXY010000027">
    <property type="protein sequence ID" value="MFC3631398.1"/>
    <property type="molecule type" value="Genomic_DNA"/>
</dbReference>
<name>A0ABV7U8T6_9RHOB</name>
<dbReference type="Gene3D" id="3.40.50.2300">
    <property type="match status" value="1"/>
</dbReference>
<gene>
    <name evidence="3" type="ORF">ACFOM8_18345</name>
</gene>
<dbReference type="Proteomes" id="UP001595539">
    <property type="component" value="Unassembled WGS sequence"/>
</dbReference>
<feature type="domain" description="Response regulatory" evidence="2">
    <location>
        <begin position="1"/>
        <end position="46"/>
    </location>
</feature>
<feature type="modified residue" description="4-aspartylphosphate" evidence="1">
    <location>
        <position position="22"/>
    </location>
</feature>
<comment type="caution">
    <text evidence="3">The sequence shown here is derived from an EMBL/GenBank/DDBJ whole genome shotgun (WGS) entry which is preliminary data.</text>
</comment>
<evidence type="ECO:0000256" key="1">
    <source>
        <dbReference type="PROSITE-ProRule" id="PRU00169"/>
    </source>
</evidence>
<keyword evidence="4" id="KW-1185">Reference proteome</keyword>
<reference evidence="4" key="1">
    <citation type="journal article" date="2019" name="Int. J. Syst. Evol. Microbiol.">
        <title>The Global Catalogue of Microorganisms (GCM) 10K type strain sequencing project: providing services to taxonomists for standard genome sequencing and annotation.</title>
        <authorList>
            <consortium name="The Broad Institute Genomics Platform"/>
            <consortium name="The Broad Institute Genome Sequencing Center for Infectious Disease"/>
            <person name="Wu L."/>
            <person name="Ma J."/>
        </authorList>
    </citation>
    <scope>NUCLEOTIDE SEQUENCE [LARGE SCALE GENOMIC DNA]</scope>
    <source>
        <strain evidence="4">KCTC 42473</strain>
    </source>
</reference>
<dbReference type="PROSITE" id="PS50110">
    <property type="entry name" value="RESPONSE_REGULATORY"/>
    <property type="match status" value="1"/>
</dbReference>
<evidence type="ECO:0000259" key="2">
    <source>
        <dbReference type="PROSITE" id="PS50110"/>
    </source>
</evidence>
<organism evidence="3 4">
    <name type="scientific">Paracoccus angustae</name>
    <dbReference type="NCBI Taxonomy" id="1671480"/>
    <lineage>
        <taxon>Bacteria</taxon>
        <taxon>Pseudomonadati</taxon>
        <taxon>Pseudomonadota</taxon>
        <taxon>Alphaproteobacteria</taxon>
        <taxon>Rhodobacterales</taxon>
        <taxon>Paracoccaceae</taxon>
        <taxon>Paracoccus</taxon>
    </lineage>
</organism>
<evidence type="ECO:0000313" key="4">
    <source>
        <dbReference type="Proteomes" id="UP001595539"/>
    </source>
</evidence>
<dbReference type="InterPro" id="IPR001789">
    <property type="entry name" value="Sig_transdc_resp-reg_receiver"/>
</dbReference>
<accession>A0ABV7U8T6</accession>
<dbReference type="RefSeq" id="WP_377763669.1">
    <property type="nucleotide sequence ID" value="NZ_JBHRXY010000027.1"/>
</dbReference>
<keyword evidence="1" id="KW-0597">Phosphoprotein</keyword>
<dbReference type="InterPro" id="IPR011006">
    <property type="entry name" value="CheY-like_superfamily"/>
</dbReference>
<proteinExistence type="predicted"/>
<dbReference type="SUPFAM" id="SSF52172">
    <property type="entry name" value="CheY-like"/>
    <property type="match status" value="1"/>
</dbReference>
<sequence length="46" mass="4897">MSEGAAVLTAIRDQRPDLVLLDVMLPGMSGSEIVGLLRAEMSRLPS</sequence>
<protein>
    <submittedName>
        <fullName evidence="3">Response regulator</fullName>
    </submittedName>
</protein>
<dbReference type="Pfam" id="PF00072">
    <property type="entry name" value="Response_reg"/>
    <property type="match status" value="1"/>
</dbReference>
<evidence type="ECO:0000313" key="3">
    <source>
        <dbReference type="EMBL" id="MFC3631398.1"/>
    </source>
</evidence>